<protein>
    <recommendedName>
        <fullName evidence="3">Tetratricopeptide repeat protein</fullName>
    </recommendedName>
</protein>
<dbReference type="Proteomes" id="UP000269154">
    <property type="component" value="Unassembled WGS sequence"/>
</dbReference>
<sequence>MRNHLKLEDNNYIRYKYATALEESGQYQPAIEQLEKINLTDLLQYHANVIRLTLGRLYYSIKQPKKGGQYFDEAVDNYDDQEKTLLYSAKSILANNSDHKKAIEKLDEIAQHSPRYADALKKLTLNLTSEEYFDIIDPKIKLEDTEMLNE</sequence>
<evidence type="ECO:0000313" key="1">
    <source>
        <dbReference type="EMBL" id="RQH16782.1"/>
    </source>
</evidence>
<dbReference type="InterPro" id="IPR011990">
    <property type="entry name" value="TPR-like_helical_dom_sf"/>
</dbReference>
<dbReference type="AlphaFoldDB" id="A0A3N6PCD7"/>
<accession>A0A3N6PCD7</accession>
<dbReference type="SUPFAM" id="SSF48452">
    <property type="entry name" value="TPR-like"/>
    <property type="match status" value="1"/>
</dbReference>
<reference evidence="1 2" key="1">
    <citation type="journal article" date="2018" name="ACS Chem. Biol.">
        <title>Ketoreductase domain dysfunction expands chemodiversity: malyngamide biosynthesis in the cyanobacterium Okeania hirsuta.</title>
        <authorList>
            <person name="Moss N.A."/>
            <person name="Leao T."/>
            <person name="Rankin M."/>
            <person name="McCullough T.M."/>
            <person name="Qu P."/>
            <person name="Korobeynikov A."/>
            <person name="Smith J.L."/>
            <person name="Gerwick L."/>
            <person name="Gerwick W.H."/>
        </authorList>
    </citation>
    <scope>NUCLEOTIDE SEQUENCE [LARGE SCALE GENOMIC DNA]</scope>
    <source>
        <strain evidence="1 2">PAB10Feb10-1</strain>
    </source>
</reference>
<dbReference type="Gene3D" id="1.25.40.10">
    <property type="entry name" value="Tetratricopeptide repeat domain"/>
    <property type="match status" value="1"/>
</dbReference>
<gene>
    <name evidence="1" type="ORF">D5R40_33785</name>
</gene>
<dbReference type="EMBL" id="RCBY01000542">
    <property type="protein sequence ID" value="RQH16782.1"/>
    <property type="molecule type" value="Genomic_DNA"/>
</dbReference>
<evidence type="ECO:0008006" key="3">
    <source>
        <dbReference type="Google" id="ProtNLM"/>
    </source>
</evidence>
<evidence type="ECO:0000313" key="2">
    <source>
        <dbReference type="Proteomes" id="UP000269154"/>
    </source>
</evidence>
<name>A0A3N6PCD7_9CYAN</name>
<proteinExistence type="predicted"/>
<keyword evidence="2" id="KW-1185">Reference proteome</keyword>
<comment type="caution">
    <text evidence="1">The sequence shown here is derived from an EMBL/GenBank/DDBJ whole genome shotgun (WGS) entry which is preliminary data.</text>
</comment>
<organism evidence="1 2">
    <name type="scientific">Okeania hirsuta</name>
    <dbReference type="NCBI Taxonomy" id="1458930"/>
    <lineage>
        <taxon>Bacteria</taxon>
        <taxon>Bacillati</taxon>
        <taxon>Cyanobacteriota</taxon>
        <taxon>Cyanophyceae</taxon>
        <taxon>Oscillatoriophycideae</taxon>
        <taxon>Oscillatoriales</taxon>
        <taxon>Microcoleaceae</taxon>
        <taxon>Okeania</taxon>
    </lineage>
</organism>